<sequence>MYNEFNKYIFNSFFGPSNVGESICLSIDDTFINKFCQYRNVEFSVFETSIKQKLSSNWAPVISCGKEDIPNYLGLLVMQVYAAYLMRDDNEISEKAYNPRLIELLGIENISRLNMLYRAYQDTVWSNFRKWCITNGYLVNLPAPKTGKGCNIQYPLSQALLNKEDFKSLSRFFHKRKIKPKEQFSYSTFCKLVFKINKGEITAHYDRLYNRHLKEGTLDYLNQQVFSFYCNWDGNIEGTCAISEKNINGNSRSSDKVEIQSQILVVDHAITSARILNEWDNELYKFNIYEEDFFLNVNSKYDLPYDGVIVFKKDKDYNDWVETRFVNKKDCCLIIIDKSTFSNKNLNEIRWAADKNHSYSHLYAFEVNLAELSPNSLYLLGEHIDFDSQTYFSGGLKLRRNVYMKGAGPEIVFNGPVDAWLNSVRVFEAKDSLKYDATELEVGEYVLKVENETPKHFAIQDPIFITSNSKEGWQISRNNKKWDFSKSEPNFHGLYYLGGQNLQNSSSEIRNWINNIIFTNREKYNDSLILIEEAKKRAKYGIKL</sequence>
<dbReference type="EMBL" id="JAGHKO010000017">
    <property type="protein sequence ID" value="MBO9204856.1"/>
    <property type="molecule type" value="Genomic_DNA"/>
</dbReference>
<evidence type="ECO:0000313" key="1">
    <source>
        <dbReference type="EMBL" id="MBO9204856.1"/>
    </source>
</evidence>
<proteinExistence type="predicted"/>
<evidence type="ECO:0000313" key="2">
    <source>
        <dbReference type="Proteomes" id="UP000677244"/>
    </source>
</evidence>
<protein>
    <submittedName>
        <fullName evidence="1">Uncharacterized protein</fullName>
    </submittedName>
</protein>
<name>A0ABS3Z3X2_9BACT</name>
<keyword evidence="2" id="KW-1185">Reference proteome</keyword>
<accession>A0ABS3Z3X2</accession>
<comment type="caution">
    <text evidence="1">The sequence shown here is derived from an EMBL/GenBank/DDBJ whole genome shotgun (WGS) entry which is preliminary data.</text>
</comment>
<dbReference type="RefSeq" id="WP_209143847.1">
    <property type="nucleotide sequence ID" value="NZ_JAGHKO010000017.1"/>
</dbReference>
<organism evidence="1 2">
    <name type="scientific">Niastella soli</name>
    <dbReference type="NCBI Taxonomy" id="2821487"/>
    <lineage>
        <taxon>Bacteria</taxon>
        <taxon>Pseudomonadati</taxon>
        <taxon>Bacteroidota</taxon>
        <taxon>Chitinophagia</taxon>
        <taxon>Chitinophagales</taxon>
        <taxon>Chitinophagaceae</taxon>
        <taxon>Niastella</taxon>
    </lineage>
</organism>
<gene>
    <name evidence="1" type="ORF">J7I42_31490</name>
</gene>
<reference evidence="1 2" key="1">
    <citation type="submission" date="2021-03" db="EMBL/GenBank/DDBJ databases">
        <title>Assistant Professor.</title>
        <authorList>
            <person name="Huq M.A."/>
        </authorList>
    </citation>
    <scope>NUCLEOTIDE SEQUENCE [LARGE SCALE GENOMIC DNA]</scope>
    <source>
        <strain evidence="1 2">MAH-29</strain>
    </source>
</reference>
<dbReference type="Proteomes" id="UP000677244">
    <property type="component" value="Unassembled WGS sequence"/>
</dbReference>